<dbReference type="OrthoDB" id="4237at2759"/>
<feature type="region of interest" description="Disordered" evidence="1">
    <location>
        <begin position="32"/>
        <end position="61"/>
    </location>
</feature>
<evidence type="ECO:0000256" key="1">
    <source>
        <dbReference type="SAM" id="MobiDB-lite"/>
    </source>
</evidence>
<organism evidence="2 3">
    <name type="scientific">Chlamydomonas eustigma</name>
    <dbReference type="NCBI Taxonomy" id="1157962"/>
    <lineage>
        <taxon>Eukaryota</taxon>
        <taxon>Viridiplantae</taxon>
        <taxon>Chlorophyta</taxon>
        <taxon>core chlorophytes</taxon>
        <taxon>Chlorophyceae</taxon>
        <taxon>CS clade</taxon>
        <taxon>Chlamydomonadales</taxon>
        <taxon>Chlamydomonadaceae</taxon>
        <taxon>Chlamydomonas</taxon>
    </lineage>
</organism>
<dbReference type="PANTHER" id="PTHR36397">
    <property type="entry name" value="OSJNBA0081L15.1 PROTEIN"/>
    <property type="match status" value="1"/>
</dbReference>
<protein>
    <submittedName>
        <fullName evidence="2">Uncharacterized protein</fullName>
    </submittedName>
</protein>
<reference evidence="2 3" key="1">
    <citation type="submission" date="2017-08" db="EMBL/GenBank/DDBJ databases">
        <title>Acidophilic green algal genome provides insights into adaptation to an acidic environment.</title>
        <authorList>
            <person name="Hirooka S."/>
            <person name="Hirose Y."/>
            <person name="Kanesaki Y."/>
            <person name="Higuchi S."/>
            <person name="Fujiwara T."/>
            <person name="Onuma R."/>
            <person name="Era A."/>
            <person name="Ohbayashi R."/>
            <person name="Uzuka A."/>
            <person name="Nozaki H."/>
            <person name="Yoshikawa H."/>
            <person name="Miyagishima S.Y."/>
        </authorList>
    </citation>
    <scope>NUCLEOTIDE SEQUENCE [LARGE SCALE GENOMIC DNA]</scope>
    <source>
        <strain evidence="2 3">NIES-2499</strain>
    </source>
</reference>
<evidence type="ECO:0000313" key="3">
    <source>
        <dbReference type="Proteomes" id="UP000232323"/>
    </source>
</evidence>
<accession>A0A250X8E7</accession>
<evidence type="ECO:0000313" key="2">
    <source>
        <dbReference type="EMBL" id="GAX79361.1"/>
    </source>
</evidence>
<name>A0A250X8E7_9CHLO</name>
<gene>
    <name evidence="2" type="ORF">CEUSTIGMA_g6803.t1</name>
</gene>
<proteinExistence type="predicted"/>
<dbReference type="Proteomes" id="UP000232323">
    <property type="component" value="Unassembled WGS sequence"/>
</dbReference>
<feature type="compositionally biased region" description="Low complexity" evidence="1">
    <location>
        <begin position="39"/>
        <end position="55"/>
    </location>
</feature>
<sequence>MLGYKQSSCTTSGLHPLNACLSRRNISITCSASGGAGSSGSNSSSSSNSGRSFSKGGRGGKAKAPGLFEISVATPPPRSLGIYALPPLTHNGEEIEVEGAGYVVTSVVVQFKLRQGKYVREHNKLEVLPTGRWLLNLQLESLLKATYIGPPGSTQD</sequence>
<comment type="caution">
    <text evidence="2">The sequence shown here is derived from an EMBL/GenBank/DDBJ whole genome shotgun (WGS) entry which is preliminary data.</text>
</comment>
<dbReference type="AlphaFoldDB" id="A0A250X8E7"/>
<dbReference type="PANTHER" id="PTHR36397:SF1">
    <property type="entry name" value="OS04G0482900 PROTEIN"/>
    <property type="match status" value="1"/>
</dbReference>
<keyword evidence="3" id="KW-1185">Reference proteome</keyword>
<dbReference type="EMBL" id="BEGY01000041">
    <property type="protein sequence ID" value="GAX79361.1"/>
    <property type="molecule type" value="Genomic_DNA"/>
</dbReference>